<gene>
    <name evidence="1" type="ORF">LCGC14_2827230</name>
</gene>
<proteinExistence type="predicted"/>
<protein>
    <submittedName>
        <fullName evidence="1">Uncharacterized protein</fullName>
    </submittedName>
</protein>
<name>A0A0F9B6B2_9ZZZZ</name>
<evidence type="ECO:0000313" key="1">
    <source>
        <dbReference type="EMBL" id="KKK80066.1"/>
    </source>
</evidence>
<sequence length="153" mass="17233">MKDFVGVVTAEGNISWVVKHGEACVEYLKGHAGEFIRVYFEFVNKKFKKKNPKTAPQLGYYWALLLPEIHKQLIADGHTTMIKFGTVEKEVPISIEDAHEAVTALSGNVGENGRHMRLSDCGLHECVKWLDNVMDLAVHLEMDIESLQAVRPK</sequence>
<reference evidence="1" key="1">
    <citation type="journal article" date="2015" name="Nature">
        <title>Complex archaea that bridge the gap between prokaryotes and eukaryotes.</title>
        <authorList>
            <person name="Spang A."/>
            <person name="Saw J.H."/>
            <person name="Jorgensen S.L."/>
            <person name="Zaremba-Niedzwiedzka K."/>
            <person name="Martijn J."/>
            <person name="Lind A.E."/>
            <person name="van Eijk R."/>
            <person name="Schleper C."/>
            <person name="Guy L."/>
            <person name="Ettema T.J."/>
        </authorList>
    </citation>
    <scope>NUCLEOTIDE SEQUENCE</scope>
</reference>
<dbReference type="EMBL" id="LAZR01053747">
    <property type="protein sequence ID" value="KKK80066.1"/>
    <property type="molecule type" value="Genomic_DNA"/>
</dbReference>
<accession>A0A0F9B6B2</accession>
<organism evidence="1">
    <name type="scientific">marine sediment metagenome</name>
    <dbReference type="NCBI Taxonomy" id="412755"/>
    <lineage>
        <taxon>unclassified sequences</taxon>
        <taxon>metagenomes</taxon>
        <taxon>ecological metagenomes</taxon>
    </lineage>
</organism>
<comment type="caution">
    <text evidence="1">The sequence shown here is derived from an EMBL/GenBank/DDBJ whole genome shotgun (WGS) entry which is preliminary data.</text>
</comment>
<dbReference type="AlphaFoldDB" id="A0A0F9B6B2"/>